<keyword evidence="2" id="KW-0812">Transmembrane</keyword>
<accession>A0A7W8DZJ5</accession>
<dbReference type="RefSeq" id="WP_246432970.1">
    <property type="nucleotide sequence ID" value="NZ_JACHIH010000021.1"/>
</dbReference>
<dbReference type="AlphaFoldDB" id="A0A7W8DZJ5"/>
<dbReference type="EMBL" id="JACHIH010000021">
    <property type="protein sequence ID" value="MBB5048424.1"/>
    <property type="molecule type" value="Genomic_DNA"/>
</dbReference>
<dbReference type="InterPro" id="IPR005565">
    <property type="entry name" value="Hemolysn_activator_HlyB_C"/>
</dbReference>
<keyword evidence="1" id="KW-1134">Transmembrane beta strand</keyword>
<organism evidence="6 7">
    <name type="scientific">Rhodopseudomonas rhenobacensis</name>
    <dbReference type="NCBI Taxonomy" id="87461"/>
    <lineage>
        <taxon>Bacteria</taxon>
        <taxon>Pseudomonadati</taxon>
        <taxon>Pseudomonadota</taxon>
        <taxon>Alphaproteobacteria</taxon>
        <taxon>Hyphomicrobiales</taxon>
        <taxon>Nitrobacteraceae</taxon>
        <taxon>Rhodopseudomonas</taxon>
    </lineage>
</organism>
<dbReference type="Pfam" id="PF08479">
    <property type="entry name" value="POTRA_2"/>
    <property type="match status" value="1"/>
</dbReference>
<dbReference type="Gene3D" id="2.40.160.50">
    <property type="entry name" value="membrane protein fhac: a member of the omp85/tpsb transporter family"/>
    <property type="match status" value="1"/>
</dbReference>
<evidence type="ECO:0000256" key="3">
    <source>
        <dbReference type="ARBA" id="ARBA00023237"/>
    </source>
</evidence>
<evidence type="ECO:0000259" key="5">
    <source>
        <dbReference type="Pfam" id="PF08479"/>
    </source>
</evidence>
<feature type="domain" description="Polypeptide-transport-associated ShlB-type" evidence="5">
    <location>
        <begin position="50"/>
        <end position="124"/>
    </location>
</feature>
<sequence>MMPVVASAQTASQITPPSFRPNLERPGGFALPGVAGLATPQGADKLFVRLSGVSVQGGLAELAAASAELERRLVGRPVSGAEVFAAARDLEAAYVQAGYILVRVVLPPQKLINGAPLKLTVVDGFIERVELKDVPEQLRGRIAHLLQPIVGRRGLTLRDLERRVLLAGDTPGGILRSTIAAGQADGASVLIIEAKYQPVSAVLSVDNTLSSALGRTTLGTGVDLNSVAGFGELIYLRGSGHPADGDNGLLGRYPTNRLLAAGVVLPLWIDGLTFNTEFTDARTTPAARFGVQTTDEFQRLSLRMRYAIQRGRIANWSSEIGFDAEEETQSLLLGAIPVPLAQDRLRVVRWSNDGDVLLPWGAALSGRVTASFGLDGLGARSADDASPSLPLSRQGAGASFQKLDLTLGYAQSLLDHLAVNVAFRGQTSFGQALLRAEQFGIANTSGLSSFDAGSIVGDEGYVARGELSSPWSVAVPDLPNGVVAAPYLFAARGEVFLRRPTALEPARIGASAFGGGLRLSGFQPGALSNGTLVLEYGRATRDDGVAASHRFTVVTAIRF</sequence>
<evidence type="ECO:0000313" key="7">
    <source>
        <dbReference type="Proteomes" id="UP000542353"/>
    </source>
</evidence>
<dbReference type="Pfam" id="PF03865">
    <property type="entry name" value="ShlB"/>
    <property type="match status" value="1"/>
</dbReference>
<keyword evidence="7" id="KW-1185">Reference proteome</keyword>
<dbReference type="InterPro" id="IPR013686">
    <property type="entry name" value="Polypept-transport_assoc_ShlB"/>
</dbReference>
<evidence type="ECO:0000259" key="4">
    <source>
        <dbReference type="Pfam" id="PF03865"/>
    </source>
</evidence>
<feature type="domain" description="Haemolysin activator HlyB C-terminal" evidence="4">
    <location>
        <begin position="186"/>
        <end position="499"/>
    </location>
</feature>
<dbReference type="PANTHER" id="PTHR34597:SF3">
    <property type="entry name" value="OUTER MEMBRANE TRANSPORTER CDIB"/>
    <property type="match status" value="1"/>
</dbReference>
<evidence type="ECO:0000256" key="1">
    <source>
        <dbReference type="ARBA" id="ARBA00022452"/>
    </source>
</evidence>
<comment type="caution">
    <text evidence="6">The sequence shown here is derived from an EMBL/GenBank/DDBJ whole genome shotgun (WGS) entry which is preliminary data.</text>
</comment>
<evidence type="ECO:0000313" key="6">
    <source>
        <dbReference type="EMBL" id="MBB5048424.1"/>
    </source>
</evidence>
<reference evidence="6 7" key="1">
    <citation type="submission" date="2020-08" db="EMBL/GenBank/DDBJ databases">
        <title>Genomic Encyclopedia of Type Strains, Phase IV (KMG-IV): sequencing the most valuable type-strain genomes for metagenomic binning, comparative biology and taxonomic classification.</title>
        <authorList>
            <person name="Goeker M."/>
        </authorList>
    </citation>
    <scope>NUCLEOTIDE SEQUENCE [LARGE SCALE GENOMIC DNA]</scope>
    <source>
        <strain evidence="6 7">DSM 12706</strain>
    </source>
</reference>
<dbReference type="Gene3D" id="3.10.20.310">
    <property type="entry name" value="membrane protein fhac"/>
    <property type="match status" value="1"/>
</dbReference>
<evidence type="ECO:0000256" key="2">
    <source>
        <dbReference type="ARBA" id="ARBA00022692"/>
    </source>
</evidence>
<dbReference type="GO" id="GO:0098046">
    <property type="term" value="C:type V protein secretion system complex"/>
    <property type="evidence" value="ECO:0007669"/>
    <property type="project" value="TreeGrafter"/>
</dbReference>
<dbReference type="PANTHER" id="PTHR34597">
    <property type="entry name" value="SLR1661 PROTEIN"/>
    <property type="match status" value="1"/>
</dbReference>
<gene>
    <name evidence="6" type="ORF">HNR60_003190</name>
</gene>
<name>A0A7W8DZJ5_9BRAD</name>
<keyword evidence="3" id="KW-0998">Cell outer membrane</keyword>
<proteinExistence type="predicted"/>
<dbReference type="Proteomes" id="UP000542353">
    <property type="component" value="Unassembled WGS sequence"/>
</dbReference>
<dbReference type="InterPro" id="IPR051544">
    <property type="entry name" value="TPS_OM_transporter"/>
</dbReference>
<protein>
    <submittedName>
        <fullName evidence="6">Hemolysin activation/secretion protein</fullName>
    </submittedName>
</protein>
<dbReference type="GO" id="GO:0008320">
    <property type="term" value="F:protein transmembrane transporter activity"/>
    <property type="evidence" value="ECO:0007669"/>
    <property type="project" value="TreeGrafter"/>
</dbReference>
<dbReference type="GO" id="GO:0046819">
    <property type="term" value="P:protein secretion by the type V secretion system"/>
    <property type="evidence" value="ECO:0007669"/>
    <property type="project" value="TreeGrafter"/>
</dbReference>
<keyword evidence="1" id="KW-0472">Membrane</keyword>